<proteinExistence type="predicted"/>
<evidence type="ECO:0000256" key="1">
    <source>
        <dbReference type="SAM" id="MobiDB-lite"/>
    </source>
</evidence>
<feature type="region of interest" description="Disordered" evidence="1">
    <location>
        <begin position="357"/>
        <end position="380"/>
    </location>
</feature>
<organism evidence="2 3">
    <name type="scientific">Rhodococcus opacus</name>
    <name type="common">Nocardia opaca</name>
    <dbReference type="NCBI Taxonomy" id="37919"/>
    <lineage>
        <taxon>Bacteria</taxon>
        <taxon>Bacillati</taxon>
        <taxon>Actinomycetota</taxon>
        <taxon>Actinomycetes</taxon>
        <taxon>Mycobacteriales</taxon>
        <taxon>Nocardiaceae</taxon>
        <taxon>Rhodococcus</taxon>
    </lineage>
</organism>
<gene>
    <name evidence="2" type="ORF">C5613_41505</name>
</gene>
<name>A0A2S8II15_RHOOP</name>
<dbReference type="AlphaFoldDB" id="A0A2S8II15"/>
<evidence type="ECO:0000313" key="3">
    <source>
        <dbReference type="Proteomes" id="UP000239290"/>
    </source>
</evidence>
<evidence type="ECO:0008006" key="4">
    <source>
        <dbReference type="Google" id="ProtNLM"/>
    </source>
</evidence>
<dbReference type="EMBL" id="PUIO01000094">
    <property type="protein sequence ID" value="PQP14012.1"/>
    <property type="molecule type" value="Genomic_DNA"/>
</dbReference>
<reference evidence="3" key="1">
    <citation type="submission" date="2018-02" db="EMBL/GenBank/DDBJ databases">
        <title>Draft genome sequencing of Rhodococcus opacus KU647198.</title>
        <authorList>
            <person name="Zheng B.-X."/>
        </authorList>
    </citation>
    <scope>NUCLEOTIDE SEQUENCE [LARGE SCALE GENOMIC DNA]</scope>
    <source>
        <strain evidence="3">04-OD7</strain>
    </source>
</reference>
<evidence type="ECO:0000313" key="2">
    <source>
        <dbReference type="EMBL" id="PQP14012.1"/>
    </source>
</evidence>
<dbReference type="Proteomes" id="UP000239290">
    <property type="component" value="Unassembled WGS sequence"/>
</dbReference>
<accession>A0A2S8II15</accession>
<comment type="caution">
    <text evidence="2">The sequence shown here is derived from an EMBL/GenBank/DDBJ whole genome shotgun (WGS) entry which is preliminary data.</text>
</comment>
<sequence length="380" mass="42320">MDPLTAVEVMRAAGLEPLVPYPGSKKTWLCRCRRCGNDIAPRYNNVQQSQTGCKYCSGHIVDELAAESLLRQHGLEPLERYPGVQVPWRCLCLRCGRETTKRWNDVKNGVPGCKFCARRAVTEVDVVAAMHAVGLEPLDPYPGSNKPWRCRCRNCDALVSPRYNTVKNDDGGCRVCAARKRGLGRRRDADECAELMREVGLEPLVPYPGSNVKWRARHRVCGLDVNPTFHQVMSMGAICPHCAVSGFKPALPAEVYLITDTLRAVHKIGIGGLHSNRVKLWTKKGWSVYRTKRFTVGADAYEVEQRILRWLRVDLALPPYLAEEDGWTETVSAEALSLPDFWSTIERIAAEVLTSGTTAPRSDGSTFREPEEVGVGGVTR</sequence>
<protein>
    <recommendedName>
        <fullName evidence="4">Zinc-ribbon domain-containing protein</fullName>
    </recommendedName>
</protein>